<dbReference type="SUPFAM" id="SSF158855">
    <property type="entry name" value="Lipase chaperone-like"/>
    <property type="match status" value="1"/>
</dbReference>
<dbReference type="GO" id="GO:0051082">
    <property type="term" value="F:unfolded protein binding"/>
    <property type="evidence" value="ECO:0007669"/>
    <property type="project" value="InterPro"/>
</dbReference>
<evidence type="ECO:0000256" key="10">
    <source>
        <dbReference type="ARBA" id="ARBA00023098"/>
    </source>
</evidence>
<feature type="transmembrane region" description="Helical" evidence="17">
    <location>
        <begin position="9"/>
        <end position="26"/>
    </location>
</feature>
<accession>A0A5S9QGC5</accession>
<keyword evidence="8" id="KW-0442">Lipid degradation</keyword>
<keyword evidence="11 17" id="KW-0472">Membrane</keyword>
<keyword evidence="9 17" id="KW-1133">Transmembrane helix</keyword>
<dbReference type="OrthoDB" id="5812603at2"/>
<dbReference type="EMBL" id="CACSII010000005">
    <property type="protein sequence ID" value="CAA0097252.1"/>
    <property type="molecule type" value="Genomic_DNA"/>
</dbReference>
<evidence type="ECO:0000256" key="15">
    <source>
        <dbReference type="ARBA" id="ARBA00033028"/>
    </source>
</evidence>
<gene>
    <name evidence="19" type="primary">lifO_1</name>
    <name evidence="18" type="synonym">lifO_2</name>
    <name evidence="19" type="ORF">DPBNPPHM_02086</name>
    <name evidence="18" type="ORF">DPBNPPHM_03506</name>
</gene>
<evidence type="ECO:0000256" key="5">
    <source>
        <dbReference type="ARBA" id="ARBA00022475"/>
    </source>
</evidence>
<comment type="function">
    <text evidence="1">May be involved in the folding of the extracellular lipase during its passage through the periplasm.</text>
</comment>
<reference evidence="19 20" key="1">
    <citation type="submission" date="2019-11" db="EMBL/GenBank/DDBJ databases">
        <authorList>
            <person name="Holert J."/>
        </authorList>
    </citation>
    <scope>NUCLEOTIDE SEQUENCE [LARGE SCALE GENOMIC DNA]</scope>
    <source>
        <strain evidence="19">BC5_2</strain>
    </source>
</reference>
<evidence type="ECO:0000256" key="7">
    <source>
        <dbReference type="ARBA" id="ARBA00022692"/>
    </source>
</evidence>
<dbReference type="InterPro" id="IPR004961">
    <property type="entry name" value="Lipase_chaperone"/>
</dbReference>
<evidence type="ECO:0000256" key="8">
    <source>
        <dbReference type="ARBA" id="ARBA00022963"/>
    </source>
</evidence>
<dbReference type="Proteomes" id="UP000434580">
    <property type="component" value="Unassembled WGS sequence"/>
</dbReference>
<evidence type="ECO:0000256" key="4">
    <source>
        <dbReference type="ARBA" id="ARBA00019692"/>
    </source>
</evidence>
<evidence type="ECO:0000256" key="16">
    <source>
        <dbReference type="SAM" id="MobiDB-lite"/>
    </source>
</evidence>
<evidence type="ECO:0000256" key="13">
    <source>
        <dbReference type="ARBA" id="ARBA00030948"/>
    </source>
</evidence>
<evidence type="ECO:0000313" key="19">
    <source>
        <dbReference type="EMBL" id="CAA0116509.1"/>
    </source>
</evidence>
<evidence type="ECO:0000256" key="6">
    <source>
        <dbReference type="ARBA" id="ARBA00022519"/>
    </source>
</evidence>
<keyword evidence="10" id="KW-0443">Lipid metabolism</keyword>
<feature type="region of interest" description="Disordered" evidence="16">
    <location>
        <begin position="34"/>
        <end position="54"/>
    </location>
</feature>
<keyword evidence="12" id="KW-0143">Chaperone</keyword>
<protein>
    <recommendedName>
        <fullName evidence="4">Lipase chaperone</fullName>
    </recommendedName>
    <alternativeName>
        <fullName evidence="15">Lipase foldase</fullName>
    </alternativeName>
    <alternativeName>
        <fullName evidence="13">Lipase helper protein</fullName>
    </alternativeName>
    <alternativeName>
        <fullName evidence="14">Lipase modulator</fullName>
    </alternativeName>
</protein>
<proteinExistence type="inferred from homology"/>
<dbReference type="GO" id="GO:0005886">
    <property type="term" value="C:plasma membrane"/>
    <property type="evidence" value="ECO:0007669"/>
    <property type="project" value="UniProtKB-SubCell"/>
</dbReference>
<evidence type="ECO:0000256" key="17">
    <source>
        <dbReference type="SAM" id="Phobius"/>
    </source>
</evidence>
<evidence type="ECO:0000256" key="1">
    <source>
        <dbReference type="ARBA" id="ARBA00003280"/>
    </source>
</evidence>
<evidence type="ECO:0000256" key="2">
    <source>
        <dbReference type="ARBA" id="ARBA00004383"/>
    </source>
</evidence>
<evidence type="ECO:0000256" key="14">
    <source>
        <dbReference type="ARBA" id="ARBA00031542"/>
    </source>
</evidence>
<organism evidence="19 20">
    <name type="scientific">BD1-7 clade bacterium</name>
    <dbReference type="NCBI Taxonomy" id="2029982"/>
    <lineage>
        <taxon>Bacteria</taxon>
        <taxon>Pseudomonadati</taxon>
        <taxon>Pseudomonadota</taxon>
        <taxon>Gammaproteobacteria</taxon>
        <taxon>Cellvibrionales</taxon>
        <taxon>Spongiibacteraceae</taxon>
        <taxon>BD1-7 clade</taxon>
    </lineage>
</organism>
<evidence type="ECO:0000256" key="11">
    <source>
        <dbReference type="ARBA" id="ARBA00023136"/>
    </source>
</evidence>
<dbReference type="GO" id="GO:0006457">
    <property type="term" value="P:protein folding"/>
    <property type="evidence" value="ECO:0007669"/>
    <property type="project" value="InterPro"/>
</dbReference>
<comment type="similarity">
    <text evidence="3">Belongs to the lipase chaperone family.</text>
</comment>
<evidence type="ECO:0000313" key="20">
    <source>
        <dbReference type="Proteomes" id="UP000434580"/>
    </source>
</evidence>
<dbReference type="EMBL" id="CACSII010000018">
    <property type="protein sequence ID" value="CAA0116509.1"/>
    <property type="molecule type" value="Genomic_DNA"/>
</dbReference>
<dbReference type="GO" id="GO:0016042">
    <property type="term" value="P:lipid catabolic process"/>
    <property type="evidence" value="ECO:0007669"/>
    <property type="project" value="UniProtKB-KW"/>
</dbReference>
<evidence type="ECO:0000313" key="18">
    <source>
        <dbReference type="EMBL" id="CAA0097252.1"/>
    </source>
</evidence>
<keyword evidence="5" id="KW-1003">Cell membrane</keyword>
<keyword evidence="7 17" id="KW-0812">Transmembrane</keyword>
<dbReference type="AlphaFoldDB" id="A0A5S9QGC5"/>
<evidence type="ECO:0000256" key="12">
    <source>
        <dbReference type="ARBA" id="ARBA00023186"/>
    </source>
</evidence>
<sequence>MSVKPTQRQWITIGVLAITVFVGILISRENTSTPDAVTNAIPTPESPPTAPTNDANRAIVQSSVTEIFDDQALSLAGSQVDAPHISRDVDGWKIDHTLRYYYEYFLTLQGEMPLKAIKELVKTDLNQRYEKPLADYLYALFERYLQYRTDIDEELVSNDDASDWTLAEIRQREHYLQEKHFSDREITALFDESYMDEYADENTQQGAYDNYQQFLQENPDIDPTAIRTELFGVEAAIRLKALDERRNRWKKRSESFICEKNRINQAEGLTDGDKKQHIDSLKRQLFNTHEALRIDALESNQMIDTSDCQK</sequence>
<keyword evidence="6" id="KW-0997">Cell inner membrane</keyword>
<evidence type="ECO:0000256" key="3">
    <source>
        <dbReference type="ARBA" id="ARBA00010358"/>
    </source>
</evidence>
<comment type="subcellular location">
    <subcellularLocation>
        <location evidence="2">Cell inner membrane</location>
        <topology evidence="2">Single-pass membrane protein</topology>
        <orientation evidence="2">Periplasmic side</orientation>
    </subcellularLocation>
</comment>
<name>A0A5S9QGC5_9GAMM</name>
<dbReference type="Pfam" id="PF03280">
    <property type="entry name" value="Lipase_chap"/>
    <property type="match status" value="1"/>
</dbReference>
<evidence type="ECO:0000256" key="9">
    <source>
        <dbReference type="ARBA" id="ARBA00022989"/>
    </source>
</evidence>